<dbReference type="AlphaFoldDB" id="A0A1V0UNM8"/>
<evidence type="ECO:0000313" key="3">
    <source>
        <dbReference type="Proteomes" id="UP000192727"/>
    </source>
</evidence>
<accession>A0A1V0UNM8</accession>
<dbReference type="Pfam" id="PF03745">
    <property type="entry name" value="DUF309"/>
    <property type="match status" value="1"/>
</dbReference>
<dbReference type="InterPro" id="IPR005500">
    <property type="entry name" value="DUF309"/>
</dbReference>
<evidence type="ECO:0000313" key="2">
    <source>
        <dbReference type="EMBL" id="ARF66859.1"/>
    </source>
</evidence>
<organism evidence="2 3">
    <name type="scientific">Paenibacillus larvae subsp. pulvifaciens</name>
    <dbReference type="NCBI Taxonomy" id="1477"/>
    <lineage>
        <taxon>Bacteria</taxon>
        <taxon>Bacillati</taxon>
        <taxon>Bacillota</taxon>
        <taxon>Bacilli</taxon>
        <taxon>Bacillales</taxon>
        <taxon>Paenibacillaceae</taxon>
        <taxon>Paenibacillus</taxon>
    </lineage>
</organism>
<dbReference type="PANTHER" id="PTHR34796">
    <property type="entry name" value="EXPRESSED PROTEIN"/>
    <property type="match status" value="1"/>
</dbReference>
<evidence type="ECO:0008006" key="4">
    <source>
        <dbReference type="Google" id="ProtNLM"/>
    </source>
</evidence>
<proteinExistence type="predicted"/>
<reference evidence="2 3" key="1">
    <citation type="submission" date="2017-03" db="EMBL/GenBank/DDBJ databases">
        <title>Paenibacillus larvae genome sequencing.</title>
        <authorList>
            <person name="Dingman D.W."/>
        </authorList>
    </citation>
    <scope>NUCLEOTIDE SEQUENCE [LARGE SCALE GENOMIC DNA]</scope>
    <source>
        <strain evidence="2 3">SAG 10367</strain>
    </source>
</reference>
<dbReference type="InterPro" id="IPR023203">
    <property type="entry name" value="TTHA0068_sf"/>
</dbReference>
<dbReference type="Proteomes" id="UP000192727">
    <property type="component" value="Chromosome"/>
</dbReference>
<dbReference type="EMBL" id="CP020557">
    <property type="protein sequence ID" value="ARF66859.1"/>
    <property type="molecule type" value="Genomic_DNA"/>
</dbReference>
<dbReference type="PANTHER" id="PTHR34796:SF1">
    <property type="entry name" value="EXPRESSED PROTEIN"/>
    <property type="match status" value="1"/>
</dbReference>
<evidence type="ECO:0000256" key="1">
    <source>
        <dbReference type="SAM" id="MobiDB-lite"/>
    </source>
</evidence>
<dbReference type="Gene3D" id="1.10.3450.10">
    <property type="entry name" value="TTHA0068-like"/>
    <property type="match status" value="1"/>
</dbReference>
<feature type="region of interest" description="Disordered" evidence="1">
    <location>
        <begin position="150"/>
        <end position="184"/>
    </location>
</feature>
<name>A0A1V0UNM8_9BACL</name>
<dbReference type="RefSeq" id="WP_083038411.1">
    <property type="nucleotide sequence ID" value="NZ_CP020557.1"/>
</dbReference>
<gene>
    <name evidence="2" type="ORF">B7C51_02105</name>
</gene>
<dbReference type="SUPFAM" id="SSF140663">
    <property type="entry name" value="TTHA0068-like"/>
    <property type="match status" value="1"/>
</dbReference>
<protein>
    <recommendedName>
        <fullName evidence="4">DUF309 domain-containing protein</fullName>
    </recommendedName>
</protein>
<feature type="compositionally biased region" description="Basic and acidic residues" evidence="1">
    <location>
        <begin position="155"/>
        <end position="184"/>
    </location>
</feature>
<sequence>MTDYSGAYINFLIHFHTDRDYFECHEILEEYWKAHPEHPLSRSFVLLIQIAVAQYHERRGNRRGALKMLQSPDMYFHPEQISELGLDPERLREELEERKKDLARDGRPFTDLNLPIRDPALSLLCQESCRSSGLQWGVLSDIQNDELVHRHTRRDRSSVIEERQLQKERKENQRRSTLEPRTDG</sequence>